<organism evidence="2">
    <name type="scientific">uncultured bacterium RM57</name>
    <dbReference type="NCBI Taxonomy" id="561246"/>
    <lineage>
        <taxon>Bacteria</taxon>
        <taxon>environmental samples</taxon>
    </lineage>
</organism>
<accession>C8XTA0</accession>
<protein>
    <submittedName>
        <fullName evidence="2">Putative sugar phosphate isomerases/epimerase</fullName>
    </submittedName>
</protein>
<evidence type="ECO:0000313" key="2">
    <source>
        <dbReference type="EMBL" id="ACI04493.1"/>
    </source>
</evidence>
<proteinExistence type="predicted"/>
<keyword evidence="1" id="KW-0812">Transmembrane</keyword>
<evidence type="ECO:0000256" key="1">
    <source>
        <dbReference type="SAM" id="Phobius"/>
    </source>
</evidence>
<name>C8XTA0_9BACT</name>
<dbReference type="GO" id="GO:0016853">
    <property type="term" value="F:isomerase activity"/>
    <property type="evidence" value="ECO:0007669"/>
    <property type="project" value="UniProtKB-KW"/>
</dbReference>
<reference evidence="2" key="1">
    <citation type="journal article" date="2009" name="ACS Chem. Biol.">
        <title>Natural products from environmental DNA hosted in Ralstonia metallidurans.</title>
        <authorList>
            <person name="Craig J.W."/>
            <person name="Chang F.Y."/>
            <person name="Brady S.F."/>
        </authorList>
    </citation>
    <scope>NUCLEOTIDE SEQUENCE</scope>
</reference>
<feature type="transmembrane region" description="Helical" evidence="1">
    <location>
        <begin position="58"/>
        <end position="86"/>
    </location>
</feature>
<dbReference type="EMBL" id="FJ151552">
    <property type="protein sequence ID" value="ACI04493.1"/>
    <property type="molecule type" value="Genomic_DNA"/>
</dbReference>
<keyword evidence="2" id="KW-0413">Isomerase</keyword>
<keyword evidence="1" id="KW-1133">Transmembrane helix</keyword>
<keyword evidence="1" id="KW-0472">Membrane</keyword>
<dbReference type="AlphaFoldDB" id="C8XTA0"/>
<sequence>MTDVVRLGRIVAVFAALRAKSAVDKFVVHKIMFAWTKTRAPNTQRFRITRHRHHRRRIMVVICLPGVRPVALVVSVVMIFCSAVALTTMDYQFAGPIASINLGDNPMKAGLVVTGMAHYYDS</sequence>